<evidence type="ECO:0008006" key="2">
    <source>
        <dbReference type="Google" id="ProtNLM"/>
    </source>
</evidence>
<accession>A0A7S1J7R0</accession>
<organism evidence="1">
    <name type="scientific">Eutreptiella gymnastica</name>
    <dbReference type="NCBI Taxonomy" id="73025"/>
    <lineage>
        <taxon>Eukaryota</taxon>
        <taxon>Discoba</taxon>
        <taxon>Euglenozoa</taxon>
        <taxon>Euglenida</taxon>
        <taxon>Spirocuta</taxon>
        <taxon>Euglenophyceae</taxon>
        <taxon>Eutreptiales</taxon>
        <taxon>Eutreptiaceae</taxon>
        <taxon>Eutreptiella</taxon>
    </lineage>
</organism>
<dbReference type="InterPro" id="IPR029063">
    <property type="entry name" value="SAM-dependent_MTases_sf"/>
</dbReference>
<proteinExistence type="predicted"/>
<dbReference type="CDD" id="cd02440">
    <property type="entry name" value="AdoMet_MTases"/>
    <property type="match status" value="1"/>
</dbReference>
<gene>
    <name evidence="1" type="ORF">EGYM00392_LOCUS46534</name>
</gene>
<sequence>MHSALNMTAPECGCLHCKKKKLLLSDMTMNSSTFRAKRVAVRNTNLQAMSKVLDANGVRHCLIAGSLLGSVRNGSLLPHDWDDDLALFGEDRARMNEYVLRDLCAAGFTLCRLHKDGATFGRHGDIVDLEVWSLTDSGRVRRYAAGQVLPAFAWEPLQRMAPLSDGSHFWAPAYPKPILELMYGNWHTPSNTHYVGRTVPIDPYWCPPGPKETGIAGAQKAKYAMRGCEDQGLWQEYSIKHHYAIARLAASVLQLKNSKRVIDWGSGCGHTLSWWHKDHGAIGLGIEATESVAAWAQGHSAVRTCLADGNALHEWMPHNLFDVAFSWGGIYHARQEKMSNAEAVCDVVRVLALGLKPGGAMLFGYTKQSEFPQESWQTCLGTNFTVATLTHIQFLPPWLAKPYWALHHPYVTLVHASPMPAARQIFPFGKRDKSWFMVHPAIGSGWVRTVNESLWLVDSTDGQKSDLLITKLGTYKWVSDAKAPDAVLQLDLRNFGEEKAELLKGNGGLTYASGNGVALLHPLLICNTN</sequence>
<reference evidence="1" key="1">
    <citation type="submission" date="2021-01" db="EMBL/GenBank/DDBJ databases">
        <authorList>
            <person name="Corre E."/>
            <person name="Pelletier E."/>
            <person name="Niang G."/>
            <person name="Scheremetjew M."/>
            <person name="Finn R."/>
            <person name="Kale V."/>
            <person name="Holt S."/>
            <person name="Cochrane G."/>
            <person name="Meng A."/>
            <person name="Brown T."/>
            <person name="Cohen L."/>
        </authorList>
    </citation>
    <scope>NUCLEOTIDE SEQUENCE</scope>
    <source>
        <strain evidence="1">NIES-381</strain>
    </source>
</reference>
<evidence type="ECO:0000313" key="1">
    <source>
        <dbReference type="EMBL" id="CAD9035380.1"/>
    </source>
</evidence>
<name>A0A7S1J7R0_9EUGL</name>
<dbReference type="SUPFAM" id="SSF53335">
    <property type="entry name" value="S-adenosyl-L-methionine-dependent methyltransferases"/>
    <property type="match status" value="1"/>
</dbReference>
<dbReference type="Gene3D" id="3.40.50.150">
    <property type="entry name" value="Vaccinia Virus protein VP39"/>
    <property type="match status" value="1"/>
</dbReference>
<dbReference type="AlphaFoldDB" id="A0A7S1J7R0"/>
<protein>
    <recommendedName>
        <fullName evidence="2">Methyltransferase domain-containing protein</fullName>
    </recommendedName>
</protein>
<dbReference type="EMBL" id="HBGA01125894">
    <property type="protein sequence ID" value="CAD9035380.1"/>
    <property type="molecule type" value="Transcribed_RNA"/>
</dbReference>